<dbReference type="Pfam" id="PF05224">
    <property type="entry name" value="NDT80_PhoG"/>
    <property type="match status" value="1"/>
</dbReference>
<reference evidence="5" key="1">
    <citation type="journal article" date="2020" name="Stud. Mycol.">
        <title>101 Dothideomycetes genomes: a test case for predicting lifestyles and emergence of pathogens.</title>
        <authorList>
            <person name="Haridas S."/>
            <person name="Albert R."/>
            <person name="Binder M."/>
            <person name="Bloem J."/>
            <person name="Labutti K."/>
            <person name="Salamov A."/>
            <person name="Andreopoulos B."/>
            <person name="Baker S."/>
            <person name="Barry K."/>
            <person name="Bills G."/>
            <person name="Bluhm B."/>
            <person name="Cannon C."/>
            <person name="Castanera R."/>
            <person name="Culley D."/>
            <person name="Daum C."/>
            <person name="Ezra D."/>
            <person name="Gonzalez J."/>
            <person name="Henrissat B."/>
            <person name="Kuo A."/>
            <person name="Liang C."/>
            <person name="Lipzen A."/>
            <person name="Lutzoni F."/>
            <person name="Magnuson J."/>
            <person name="Mondo S."/>
            <person name="Nolan M."/>
            <person name="Ohm R."/>
            <person name="Pangilinan J."/>
            <person name="Park H.-J."/>
            <person name="Ramirez L."/>
            <person name="Alfaro M."/>
            <person name="Sun H."/>
            <person name="Tritt A."/>
            <person name="Yoshinaga Y."/>
            <person name="Zwiers L.-H."/>
            <person name="Turgeon B."/>
            <person name="Goodwin S."/>
            <person name="Spatafora J."/>
            <person name="Crous P."/>
            <person name="Grigoriev I."/>
        </authorList>
    </citation>
    <scope>NUCLEOTIDE SEQUENCE</scope>
    <source>
        <strain evidence="5">CBS 133067</strain>
    </source>
</reference>
<dbReference type="PROSITE" id="PS51517">
    <property type="entry name" value="NDT80"/>
    <property type="match status" value="1"/>
</dbReference>
<proteinExistence type="predicted"/>
<dbReference type="GO" id="GO:0003677">
    <property type="term" value="F:DNA binding"/>
    <property type="evidence" value="ECO:0007669"/>
    <property type="project" value="UniProtKB-KW"/>
</dbReference>
<protein>
    <submittedName>
        <fullName evidence="5">P53-like transcription factor</fullName>
    </submittedName>
</protein>
<feature type="region of interest" description="Disordered" evidence="3">
    <location>
        <begin position="248"/>
        <end position="291"/>
    </location>
</feature>
<dbReference type="GO" id="GO:0051321">
    <property type="term" value="P:meiotic cell cycle"/>
    <property type="evidence" value="ECO:0007669"/>
    <property type="project" value="TreeGrafter"/>
</dbReference>
<dbReference type="InterPro" id="IPR008967">
    <property type="entry name" value="p53-like_TF_DNA-bd_sf"/>
</dbReference>
<organism evidence="5 6">
    <name type="scientific">Rhizodiscina lignyota</name>
    <dbReference type="NCBI Taxonomy" id="1504668"/>
    <lineage>
        <taxon>Eukaryota</taxon>
        <taxon>Fungi</taxon>
        <taxon>Dikarya</taxon>
        <taxon>Ascomycota</taxon>
        <taxon>Pezizomycotina</taxon>
        <taxon>Dothideomycetes</taxon>
        <taxon>Pleosporomycetidae</taxon>
        <taxon>Aulographales</taxon>
        <taxon>Rhizodiscinaceae</taxon>
        <taxon>Rhizodiscina</taxon>
    </lineage>
</organism>
<dbReference type="OrthoDB" id="2288358at2759"/>
<dbReference type="AlphaFoldDB" id="A0A9P4IF90"/>
<feature type="region of interest" description="Disordered" evidence="3">
    <location>
        <begin position="146"/>
        <end position="178"/>
    </location>
</feature>
<evidence type="ECO:0000256" key="2">
    <source>
        <dbReference type="PROSITE-ProRule" id="PRU00850"/>
    </source>
</evidence>
<feature type="compositionally biased region" description="Low complexity" evidence="3">
    <location>
        <begin position="257"/>
        <end position="268"/>
    </location>
</feature>
<dbReference type="PANTHER" id="PTHR35144:SF2">
    <property type="entry name" value="MEIOSIS-SPECIFIC TRANSCRIPTION FACTOR NDT80"/>
    <property type="match status" value="1"/>
</dbReference>
<dbReference type="PANTHER" id="PTHR35144">
    <property type="entry name" value="MEIOSIS-SPECIFIC TRANSCRIPTION FACTOR NDT80"/>
    <property type="match status" value="1"/>
</dbReference>
<feature type="DNA-binding region" description="NDT80" evidence="2">
    <location>
        <begin position="1"/>
        <end position="274"/>
    </location>
</feature>
<accession>A0A9P4IF90</accession>
<dbReference type="SUPFAM" id="SSF49417">
    <property type="entry name" value="p53-like transcription factors"/>
    <property type="match status" value="1"/>
</dbReference>
<dbReference type="GO" id="GO:0003700">
    <property type="term" value="F:DNA-binding transcription factor activity"/>
    <property type="evidence" value="ECO:0007669"/>
    <property type="project" value="UniProtKB-UniRule"/>
</dbReference>
<dbReference type="InterPro" id="IPR024061">
    <property type="entry name" value="NDT80_DNA-bd_dom"/>
</dbReference>
<evidence type="ECO:0000256" key="1">
    <source>
        <dbReference type="ARBA" id="ARBA00023125"/>
    </source>
</evidence>
<feature type="domain" description="NDT80" evidence="4">
    <location>
        <begin position="1"/>
        <end position="274"/>
    </location>
</feature>
<evidence type="ECO:0000256" key="3">
    <source>
        <dbReference type="SAM" id="MobiDB-lite"/>
    </source>
</evidence>
<comment type="caution">
    <text evidence="5">The sequence shown here is derived from an EMBL/GenBank/DDBJ whole genome shotgun (WGS) entry which is preliminary data.</text>
</comment>
<keyword evidence="1 2" id="KW-0238">DNA-binding</keyword>
<dbReference type="Proteomes" id="UP000799772">
    <property type="component" value="Unassembled WGS sequence"/>
</dbReference>
<dbReference type="Gene3D" id="2.60.40.1390">
    <property type="entry name" value="NDT80 DNA-binding domain"/>
    <property type="match status" value="1"/>
</dbReference>
<name>A0A9P4IF90_9PEZI</name>
<dbReference type="GO" id="GO:0045944">
    <property type="term" value="P:positive regulation of transcription by RNA polymerase II"/>
    <property type="evidence" value="ECO:0007669"/>
    <property type="project" value="TreeGrafter"/>
</dbReference>
<evidence type="ECO:0000313" key="6">
    <source>
        <dbReference type="Proteomes" id="UP000799772"/>
    </source>
</evidence>
<sequence length="448" mass="48231">MSLSPTATSAPAYSSAYTAMPSNEGQNVSPPFDAQKNFGQIITTEGAIVMPRIDCKVEKGFFLSGDQIYTCYRRNYFSVQCSYNLEPYPSDQQLRLDIDGKRHNINAFAVTLTAAVDGASGKNIELVQYTPKRDQGEKLRMEKQKLLPSPPGSARSHHDPQSFYPQTQYPGHLNIRPPYLRFQDDATSGAASHHGMASSPNALHHTFERVQFKSATANNGKRRAQQQFYHLTVELHADIRSHADQEPVWKKIGQRTSSPVVVRGRSPSHYQREDPANGGNPNRGGAGGAGAGGSGGGNYGFGSGGSSLGGSLSRGYSVGATGIHGTYSHLSYGPELAVFKEQEASVDSSSGSDTASPNNVPVDKLSVLPALHLDGMSKVLEPRNYSYFSGPLHSIIKSNDRSVKDEYVLTPATTTTHGTYLPSSTNTCGRFIGASSSLGHYSADTAQY</sequence>
<evidence type="ECO:0000259" key="4">
    <source>
        <dbReference type="PROSITE" id="PS51517"/>
    </source>
</evidence>
<dbReference type="InterPro" id="IPR052605">
    <property type="entry name" value="Fungal_trans_regulator"/>
</dbReference>
<feature type="compositionally biased region" description="Gly residues" evidence="3">
    <location>
        <begin position="281"/>
        <end position="291"/>
    </location>
</feature>
<evidence type="ECO:0000313" key="5">
    <source>
        <dbReference type="EMBL" id="KAF2098572.1"/>
    </source>
</evidence>
<gene>
    <name evidence="5" type="ORF">NA57DRAFT_56229</name>
</gene>
<dbReference type="GO" id="GO:0000228">
    <property type="term" value="C:nuclear chromosome"/>
    <property type="evidence" value="ECO:0007669"/>
    <property type="project" value="TreeGrafter"/>
</dbReference>
<dbReference type="InterPro" id="IPR037141">
    <property type="entry name" value="NDT80_DNA-bd_dom_sf"/>
</dbReference>
<keyword evidence="6" id="KW-1185">Reference proteome</keyword>
<dbReference type="EMBL" id="ML978126">
    <property type="protein sequence ID" value="KAF2098572.1"/>
    <property type="molecule type" value="Genomic_DNA"/>
</dbReference>